<proteinExistence type="predicted"/>
<evidence type="ECO:0000313" key="3">
    <source>
        <dbReference type="Proteomes" id="UP000287233"/>
    </source>
</evidence>
<name>A0A410FUA0_BIPS1</name>
<feature type="compositionally biased region" description="Basic and acidic residues" evidence="1">
    <location>
        <begin position="32"/>
        <end position="42"/>
    </location>
</feature>
<dbReference type="KEGG" id="bih:BIP78_0798"/>
<dbReference type="EMBL" id="CP034928">
    <property type="protein sequence ID" value="QAA76564.1"/>
    <property type="molecule type" value="Genomic_DNA"/>
</dbReference>
<dbReference type="Proteomes" id="UP000287233">
    <property type="component" value="Chromosome"/>
</dbReference>
<sequence>MSRGYAPWVERTGADDGDSVEEGQRSGGLRTGEPRESHRAGRDLSIAGPRAFQS</sequence>
<dbReference type="AlphaFoldDB" id="A0A410FUA0"/>
<organism evidence="2 3">
    <name type="scientific">Bipolaricaulis sibiricus</name>
    <dbReference type="NCBI Taxonomy" id="2501609"/>
    <lineage>
        <taxon>Bacteria</taxon>
        <taxon>Candidatus Bipolaricaulota</taxon>
        <taxon>Candidatus Bipolaricaulia</taxon>
        <taxon>Candidatus Bipolaricaulales</taxon>
        <taxon>Candidatus Bipolaricaulaceae</taxon>
        <taxon>Candidatus Bipolaricaulis</taxon>
    </lineage>
</organism>
<accession>A0A410FUA0</accession>
<protein>
    <submittedName>
        <fullName evidence="2">Uncharacterized protein</fullName>
    </submittedName>
</protein>
<reference evidence="3" key="1">
    <citation type="submission" date="2018-12" db="EMBL/GenBank/DDBJ databases">
        <title>Complete genome sequence of an uncultured bacterium of the candidate phylum Bipolaricaulota.</title>
        <authorList>
            <person name="Kadnikov V.V."/>
            <person name="Mardanov A.V."/>
            <person name="Beletsky A.V."/>
            <person name="Frank Y.A."/>
            <person name="Karnachuk O.V."/>
            <person name="Ravin N.V."/>
        </authorList>
    </citation>
    <scope>NUCLEOTIDE SEQUENCE [LARGE SCALE GENOMIC DNA]</scope>
</reference>
<gene>
    <name evidence="2" type="ORF">BIP78_0798</name>
</gene>
<feature type="region of interest" description="Disordered" evidence="1">
    <location>
        <begin position="1"/>
        <end position="54"/>
    </location>
</feature>
<evidence type="ECO:0000313" key="2">
    <source>
        <dbReference type="EMBL" id="QAA76564.1"/>
    </source>
</evidence>
<evidence type="ECO:0000256" key="1">
    <source>
        <dbReference type="SAM" id="MobiDB-lite"/>
    </source>
</evidence>